<feature type="transmembrane region" description="Helical" evidence="2">
    <location>
        <begin position="80"/>
        <end position="102"/>
    </location>
</feature>
<dbReference type="SUPFAM" id="SSF51735">
    <property type="entry name" value="NAD(P)-binding Rossmann-fold domains"/>
    <property type="match status" value="1"/>
</dbReference>
<feature type="transmembrane region" description="Helical" evidence="2">
    <location>
        <begin position="49"/>
        <end position="68"/>
    </location>
</feature>
<dbReference type="PROSITE" id="PS51202">
    <property type="entry name" value="RCK_C"/>
    <property type="match status" value="1"/>
</dbReference>
<dbReference type="InterPro" id="IPR036291">
    <property type="entry name" value="NAD(P)-bd_dom_sf"/>
</dbReference>
<evidence type="ECO:0000256" key="2">
    <source>
        <dbReference type="SAM" id="Phobius"/>
    </source>
</evidence>
<keyword evidence="6" id="KW-1185">Reference proteome</keyword>
<dbReference type="InterPro" id="IPR006037">
    <property type="entry name" value="RCK_C"/>
</dbReference>
<dbReference type="STRING" id="1075417.SAMN05421823_103747"/>
<keyword evidence="5" id="KW-0407">Ion channel</keyword>
<feature type="transmembrane region" description="Helical" evidence="2">
    <location>
        <begin position="20"/>
        <end position="43"/>
    </location>
</feature>
<evidence type="ECO:0000313" key="5">
    <source>
        <dbReference type="EMBL" id="SDK86464.1"/>
    </source>
</evidence>
<proteinExistence type="predicted"/>
<organism evidence="5 6">
    <name type="scientific">Catalinimonas alkaloidigena</name>
    <dbReference type="NCBI Taxonomy" id="1075417"/>
    <lineage>
        <taxon>Bacteria</taxon>
        <taxon>Pseudomonadati</taxon>
        <taxon>Bacteroidota</taxon>
        <taxon>Cytophagia</taxon>
        <taxon>Cytophagales</taxon>
        <taxon>Catalimonadaceae</taxon>
        <taxon>Catalinimonas</taxon>
    </lineage>
</organism>
<dbReference type="GO" id="GO:0005886">
    <property type="term" value="C:plasma membrane"/>
    <property type="evidence" value="ECO:0007669"/>
    <property type="project" value="UniProtKB-SubCell"/>
</dbReference>
<dbReference type="InterPro" id="IPR013099">
    <property type="entry name" value="K_chnl_dom"/>
</dbReference>
<keyword evidence="5" id="KW-0813">Transport</keyword>
<dbReference type="PANTHER" id="PTHR43833">
    <property type="entry name" value="POTASSIUM CHANNEL PROTEIN 2-RELATED-RELATED"/>
    <property type="match status" value="1"/>
</dbReference>
<dbReference type="GO" id="GO:0006813">
    <property type="term" value="P:potassium ion transport"/>
    <property type="evidence" value="ECO:0007669"/>
    <property type="project" value="InterPro"/>
</dbReference>
<protein>
    <submittedName>
        <fullName evidence="5">Voltage-gated potassium channel</fullName>
    </submittedName>
</protein>
<dbReference type="Gene3D" id="1.10.287.70">
    <property type="match status" value="1"/>
</dbReference>
<dbReference type="InterPro" id="IPR036721">
    <property type="entry name" value="RCK_C_sf"/>
</dbReference>
<dbReference type="PROSITE" id="PS51201">
    <property type="entry name" value="RCK_N"/>
    <property type="match status" value="1"/>
</dbReference>
<dbReference type="RefSeq" id="WP_245706031.1">
    <property type="nucleotide sequence ID" value="NZ_FNFO01000003.1"/>
</dbReference>
<dbReference type="Gene3D" id="3.40.50.720">
    <property type="entry name" value="NAD(P)-binding Rossmann-like Domain"/>
    <property type="match status" value="1"/>
</dbReference>
<keyword evidence="2" id="KW-0812">Transmembrane</keyword>
<reference evidence="5 6" key="1">
    <citation type="submission" date="2016-10" db="EMBL/GenBank/DDBJ databases">
        <authorList>
            <person name="de Groot N.N."/>
        </authorList>
    </citation>
    <scope>NUCLEOTIDE SEQUENCE [LARGE SCALE GENOMIC DNA]</scope>
    <source>
        <strain evidence="5 6">DSM 25186</strain>
    </source>
</reference>
<evidence type="ECO:0000313" key="6">
    <source>
        <dbReference type="Proteomes" id="UP000198510"/>
    </source>
</evidence>
<gene>
    <name evidence="5" type="ORF">SAMN05421823_103747</name>
</gene>
<evidence type="ECO:0000256" key="1">
    <source>
        <dbReference type="ARBA" id="ARBA00004651"/>
    </source>
</evidence>
<dbReference type="EMBL" id="FNFO01000003">
    <property type="protein sequence ID" value="SDK86464.1"/>
    <property type="molecule type" value="Genomic_DNA"/>
</dbReference>
<keyword evidence="2" id="KW-0472">Membrane</keyword>
<dbReference type="AlphaFoldDB" id="A0A1G9FDI8"/>
<dbReference type="GO" id="GO:0008324">
    <property type="term" value="F:monoatomic cation transmembrane transporter activity"/>
    <property type="evidence" value="ECO:0007669"/>
    <property type="project" value="InterPro"/>
</dbReference>
<dbReference type="SUPFAM" id="SSF116726">
    <property type="entry name" value="TrkA C-terminal domain-like"/>
    <property type="match status" value="1"/>
</dbReference>
<dbReference type="InterPro" id="IPR003148">
    <property type="entry name" value="RCK_N"/>
</dbReference>
<feature type="domain" description="RCK C-terminal" evidence="4">
    <location>
        <begin position="265"/>
        <end position="351"/>
    </location>
</feature>
<evidence type="ECO:0000259" key="3">
    <source>
        <dbReference type="PROSITE" id="PS51201"/>
    </source>
</evidence>
<dbReference type="SUPFAM" id="SSF81324">
    <property type="entry name" value="Voltage-gated potassium channels"/>
    <property type="match status" value="1"/>
</dbReference>
<dbReference type="PANTHER" id="PTHR43833:SF9">
    <property type="entry name" value="POTASSIUM CHANNEL PROTEIN YUGO-RELATED"/>
    <property type="match status" value="1"/>
</dbReference>
<keyword evidence="2" id="KW-1133">Transmembrane helix</keyword>
<dbReference type="InterPro" id="IPR050721">
    <property type="entry name" value="Trk_Ktr_HKT_K-transport"/>
</dbReference>
<keyword evidence="5" id="KW-0406">Ion transport</keyword>
<evidence type="ECO:0000259" key="4">
    <source>
        <dbReference type="PROSITE" id="PS51202"/>
    </source>
</evidence>
<comment type="subcellular location">
    <subcellularLocation>
        <location evidence="1">Cell membrane</location>
        <topology evidence="1">Multi-pass membrane protein</topology>
    </subcellularLocation>
</comment>
<dbReference type="Pfam" id="PF02080">
    <property type="entry name" value="TrkA_C"/>
    <property type="match status" value="1"/>
</dbReference>
<feature type="domain" description="RCK N-terminal" evidence="3">
    <location>
        <begin position="123"/>
        <end position="241"/>
    </location>
</feature>
<dbReference type="Proteomes" id="UP000198510">
    <property type="component" value="Unassembled WGS sequence"/>
</dbReference>
<name>A0A1G9FDI8_9BACT</name>
<dbReference type="Pfam" id="PF02254">
    <property type="entry name" value="TrkA_N"/>
    <property type="match status" value="1"/>
</dbReference>
<sequence>MLLFISRILESLGRIRWGDLRGLFQAFGLMLVSTCVGITGFIILEGYSLVNAFYMTVITLSTVGYTEVEPLSEKGKIFTSLYILFNLSIFAYFVSIFTAYIMEGKLRNILQQVRNEQELEKMKNHVIVCGLGRNGSKVCEELERSRIPFVMIDNHPALIESELEQQSELLIREDATDDATLHRAGVSRARALITTLPKDADNVFITLSARELNAKLLIISRASDESSISKLRRAGANHVVMPDAIGGLHMANLITKPEVIELLELFNGTVPGAPKKLEEIRSDSLKAEYQGKTLRQLNIRALTGATVLGLKNARDEFEVNPHPDIHIGPQDVLIFFGTTEEIEKTKSTFCR</sequence>
<accession>A0A1G9FDI8</accession>
<dbReference type="Pfam" id="PF07885">
    <property type="entry name" value="Ion_trans_2"/>
    <property type="match status" value="1"/>
</dbReference>
<dbReference type="Gene3D" id="3.30.70.1450">
    <property type="entry name" value="Regulator of K+ conductance, C-terminal domain"/>
    <property type="match status" value="1"/>
</dbReference>